<protein>
    <submittedName>
        <fullName evidence="4">DUF1648 domain-containing protein</fullName>
    </submittedName>
</protein>
<feature type="transmembrane region" description="Helical" evidence="1">
    <location>
        <begin position="108"/>
        <end position="130"/>
    </location>
</feature>
<feature type="domain" description="DUF1648" evidence="2">
    <location>
        <begin position="25"/>
        <end position="73"/>
    </location>
</feature>
<dbReference type="Pfam" id="PF19124">
    <property type="entry name" value="DUF5808"/>
    <property type="match status" value="1"/>
</dbReference>
<name>A0ABS3WEE6_9BACL</name>
<evidence type="ECO:0000313" key="5">
    <source>
        <dbReference type="Proteomes" id="UP000670947"/>
    </source>
</evidence>
<dbReference type="PANTHER" id="PTHR37810">
    <property type="entry name" value="IMMUNITY PROTEIN SDPI"/>
    <property type="match status" value="1"/>
</dbReference>
<dbReference type="EMBL" id="JAGGDJ010000021">
    <property type="protein sequence ID" value="MBO7746705.1"/>
    <property type="molecule type" value="Genomic_DNA"/>
</dbReference>
<proteinExistence type="predicted"/>
<evidence type="ECO:0000313" key="4">
    <source>
        <dbReference type="EMBL" id="MBO7746705.1"/>
    </source>
</evidence>
<feature type="transmembrane region" description="Helical" evidence="1">
    <location>
        <begin position="216"/>
        <end position="236"/>
    </location>
</feature>
<keyword evidence="1" id="KW-1133">Transmembrane helix</keyword>
<keyword evidence="1" id="KW-0472">Membrane</keyword>
<evidence type="ECO:0000259" key="2">
    <source>
        <dbReference type="Pfam" id="PF07853"/>
    </source>
</evidence>
<sequence>MNGTQHGRDRRQGVLSLRWYWLQALVIAGSALAAALLWKDIPSTLTTHYDLSFAPDGFGRKSWANVFLLNIVQLCLLATIMGTNAVIAQAKAAPSADKESGEAKQRKFRYVNSVFLYALSLLLTLFFSYIQATMLYGWPPEALRGITIGVMALVAGGIVGLVATVRRLGLQGQGSGDEEHWLAGGGVYYNPRDPAVFVPKKHGIGWTVNFGRPMGWLIIATLVAIPFAVVALFALMT</sequence>
<feature type="transmembrane region" description="Helical" evidence="1">
    <location>
        <begin position="63"/>
        <end position="87"/>
    </location>
</feature>
<dbReference type="InterPro" id="IPR012867">
    <property type="entry name" value="DUF1648"/>
</dbReference>
<feature type="domain" description="DUF5808" evidence="3">
    <location>
        <begin position="191"/>
        <end position="216"/>
    </location>
</feature>
<organism evidence="4 5">
    <name type="scientific">Paenibacillus artemisiicola</name>
    <dbReference type="NCBI Taxonomy" id="1172618"/>
    <lineage>
        <taxon>Bacteria</taxon>
        <taxon>Bacillati</taxon>
        <taxon>Bacillota</taxon>
        <taxon>Bacilli</taxon>
        <taxon>Bacillales</taxon>
        <taxon>Paenibacillaceae</taxon>
        <taxon>Paenibacillus</taxon>
    </lineage>
</organism>
<dbReference type="Pfam" id="PF07853">
    <property type="entry name" value="DUF1648"/>
    <property type="match status" value="1"/>
</dbReference>
<dbReference type="RefSeq" id="WP_208849450.1">
    <property type="nucleotide sequence ID" value="NZ_JAGGDJ010000021.1"/>
</dbReference>
<dbReference type="InterPro" id="IPR043831">
    <property type="entry name" value="DUF5808"/>
</dbReference>
<evidence type="ECO:0000259" key="3">
    <source>
        <dbReference type="Pfam" id="PF19124"/>
    </source>
</evidence>
<feature type="transmembrane region" description="Helical" evidence="1">
    <location>
        <begin position="142"/>
        <end position="165"/>
    </location>
</feature>
<keyword evidence="1" id="KW-0812">Transmembrane</keyword>
<accession>A0ABS3WEE6</accession>
<comment type="caution">
    <text evidence="4">The sequence shown here is derived from an EMBL/GenBank/DDBJ whole genome shotgun (WGS) entry which is preliminary data.</text>
</comment>
<evidence type="ECO:0000256" key="1">
    <source>
        <dbReference type="SAM" id="Phobius"/>
    </source>
</evidence>
<dbReference type="Proteomes" id="UP000670947">
    <property type="component" value="Unassembled WGS sequence"/>
</dbReference>
<reference evidence="4 5" key="1">
    <citation type="submission" date="2021-03" db="EMBL/GenBank/DDBJ databases">
        <title>Paenibacillus artemisicola MWE-103 whole genome sequence.</title>
        <authorList>
            <person name="Ham Y.J."/>
        </authorList>
    </citation>
    <scope>NUCLEOTIDE SEQUENCE [LARGE SCALE GENOMIC DNA]</scope>
    <source>
        <strain evidence="4 5">MWE-103</strain>
    </source>
</reference>
<keyword evidence="5" id="KW-1185">Reference proteome</keyword>
<feature type="transmembrane region" description="Helical" evidence="1">
    <location>
        <begin position="20"/>
        <end position="38"/>
    </location>
</feature>
<gene>
    <name evidence="4" type="ORF">I8J29_21025</name>
</gene>
<dbReference type="PANTHER" id="PTHR37810:SF9">
    <property type="entry name" value="MEMBRANE PROTEIN"/>
    <property type="match status" value="1"/>
</dbReference>